<reference evidence="1 3" key="1">
    <citation type="journal article" date="2011" name="PLoS Genet.">
        <title>Comparative genomic analysis of human fungal pathogens causing paracoccidioidomycosis.</title>
        <authorList>
            <person name="Desjardins C.A."/>
            <person name="Champion M.D."/>
            <person name="Holder J.W."/>
            <person name="Muszewska A."/>
            <person name="Goldberg J."/>
            <person name="Bailao A.M."/>
            <person name="Brigido M.M."/>
            <person name="Ferreira M.E."/>
            <person name="Garcia A.M."/>
            <person name="Grynberg M."/>
            <person name="Gujja S."/>
            <person name="Heiman D.I."/>
            <person name="Henn M.R."/>
            <person name="Kodira C.D."/>
            <person name="Leon-Narvaez H."/>
            <person name="Longo L.V."/>
            <person name="Ma L.J."/>
            <person name="Malavazi I."/>
            <person name="Matsuo A.L."/>
            <person name="Morais F.V."/>
            <person name="Pereira M."/>
            <person name="Rodriguez-Brito S."/>
            <person name="Sakthikumar S."/>
            <person name="Salem-Izacc S.M."/>
            <person name="Sykes S.M."/>
            <person name="Teixeira M.M."/>
            <person name="Vallejo M.C."/>
            <person name="Walter M.E."/>
            <person name="Yandava C."/>
            <person name="Young S."/>
            <person name="Zeng Q."/>
            <person name="Zucker J."/>
            <person name="Felipe M.S."/>
            <person name="Goldman G.H."/>
            <person name="Haas B.J."/>
            <person name="McEwen J.G."/>
            <person name="Nino-Vega G."/>
            <person name="Puccia R."/>
            <person name="San-Blas G."/>
            <person name="Soares C.M."/>
            <person name="Birren B.W."/>
            <person name="Cuomo C.A."/>
        </authorList>
    </citation>
    <scope>NUCLEOTIDE SEQUENCE [LARGE SCALE GENOMIC DNA]</scope>
    <source>
        <strain evidence="3">ATCC MYA-826 / Pb01</strain>
        <strain evidence="1">Pb01</strain>
    </source>
</reference>
<dbReference type="GeneID" id="26970614"/>
<reference evidence="1" key="2">
    <citation type="submission" date="2014-08" db="EMBL/GenBank/DDBJ databases">
        <title>The Genome Sequence of Paracoccidioides sp. 'lutzii' Pb01.</title>
        <authorList>
            <consortium name="The Broad Institute Genomics Platform"/>
            <person name="Cuomo C."/>
            <person name="Clay O."/>
            <person name="McEwen J."/>
            <person name="Desjardins C."/>
            <person name="Abeel T."/>
            <person name="Young S."/>
            <person name="Zeng Q."/>
            <person name="Gargeya S."/>
            <person name="Abouelleil A."/>
            <person name="Alvarado L."/>
            <person name="Chapman S.B."/>
            <person name="Gainer-Dewar J."/>
            <person name="Goldberg J."/>
            <person name="Griggs A."/>
            <person name="Gujja S."/>
            <person name="Hansen M."/>
            <person name="Howarth C."/>
            <person name="Imamovic A."/>
            <person name="Larimer J."/>
            <person name="Murphy C."/>
            <person name="Naylor J."/>
            <person name="Pearson M."/>
            <person name="Poon T.W."/>
            <person name="Priest M."/>
            <person name="Roberts A."/>
            <person name="Saif S."/>
            <person name="Shea T."/>
            <person name="Sykes S."/>
            <person name="Wortman J."/>
            <person name="Nusbaum C."/>
            <person name="Birren B."/>
        </authorList>
    </citation>
    <scope>NUCLEOTIDE SEQUENCE</scope>
    <source>
        <strain evidence="1">Pb01</strain>
    </source>
</reference>
<dbReference type="KEGG" id="pbl:PAAG_11711"/>
<proteinExistence type="predicted"/>
<dbReference type="EMBL" id="KN294035">
    <property type="protein sequence ID" value="KGQ00709.1"/>
    <property type="molecule type" value="Genomic_DNA"/>
</dbReference>
<dbReference type="RefSeq" id="XP_015703096.1">
    <property type="nucleotide sequence ID" value="XM_015847307.1"/>
</dbReference>
<evidence type="ECO:0000313" key="1">
    <source>
        <dbReference type="EMBL" id="KGQ00709.1"/>
    </source>
</evidence>
<sequence>MQSLEKLQLCGGEHDDATVDGFSITMAKFPRLWSLKLWNLVGANAEKFFPGPIQSLRKVKVEFCFISTVRFLNLSAVAAESLYLCIRQSDGVTGPYEISTTKIMNLTIGGRLPPGFRLKGLPQNCTLCADAFLLQGAKILMAEAV</sequence>
<dbReference type="GeneID" id="26971214"/>
<gene>
    <name evidence="2" type="ORF">PAAG_11711</name>
    <name evidence="1" type="ORF">PAAG_12624</name>
</gene>
<protein>
    <submittedName>
        <fullName evidence="1">Uncharacterized protein</fullName>
    </submittedName>
</protein>
<dbReference type="KEGG" id="pbl:PAAG_12624"/>
<organism evidence="1 3">
    <name type="scientific">Paracoccidioides lutzii (strain ATCC MYA-826 / Pb01)</name>
    <name type="common">Paracoccidioides brasiliensis</name>
    <dbReference type="NCBI Taxonomy" id="502779"/>
    <lineage>
        <taxon>Eukaryota</taxon>
        <taxon>Fungi</taxon>
        <taxon>Dikarya</taxon>
        <taxon>Ascomycota</taxon>
        <taxon>Pezizomycotina</taxon>
        <taxon>Eurotiomycetes</taxon>
        <taxon>Eurotiomycetidae</taxon>
        <taxon>Onygenales</taxon>
        <taxon>Ajellomycetaceae</taxon>
        <taxon>Paracoccidioides</taxon>
    </lineage>
</organism>
<dbReference type="HOGENOM" id="CLU_1787397_0_0_1"/>
<dbReference type="EMBL" id="KN293999">
    <property type="protein sequence ID" value="KGQ01583.1"/>
    <property type="molecule type" value="Genomic_DNA"/>
</dbReference>
<name>A0A0A2VII4_PARBA</name>
<dbReference type="Proteomes" id="UP000002059">
    <property type="component" value="Partially assembled WGS sequence"/>
</dbReference>
<evidence type="ECO:0000313" key="3">
    <source>
        <dbReference type="Proteomes" id="UP000002059"/>
    </source>
</evidence>
<keyword evidence="3" id="KW-1185">Reference proteome</keyword>
<dbReference type="VEuPathDB" id="FungiDB:PAAG_11711"/>
<accession>A0A0A2VII4</accession>
<dbReference type="VEuPathDB" id="FungiDB:PAAG_12624"/>
<dbReference type="AlphaFoldDB" id="A0A0A2VII4"/>
<dbReference type="RefSeq" id="XP_015702292.1">
    <property type="nucleotide sequence ID" value="XM_015848092.1"/>
</dbReference>
<evidence type="ECO:0000313" key="2">
    <source>
        <dbReference type="EMBL" id="KGQ01583.1"/>
    </source>
</evidence>